<dbReference type="PANTHER" id="PTHR31286">
    <property type="entry name" value="GLYCINE-RICH CELL WALL STRUCTURAL PROTEIN 1.8-LIKE"/>
    <property type="match status" value="1"/>
</dbReference>
<evidence type="ECO:0000259" key="3">
    <source>
        <dbReference type="PROSITE" id="PS50158"/>
    </source>
</evidence>
<dbReference type="AlphaFoldDB" id="A0A7N2N0G3"/>
<feature type="region of interest" description="Disordered" evidence="2">
    <location>
        <begin position="340"/>
        <end position="472"/>
    </location>
</feature>
<sequence>MECDFETHARSGEEEAELQRSTKKVKEDLYFGLSQTSLEQGEGASNTMSFKAKLVGDIPGAFAQAFKFYAADDEEPFSNEEVDDPPEGIVAIQLSKQTKMNIRAKWAHSLIVKVFGRKVGFHFLHSRIMQLWKPAGILDYIDLENDFYLCKFGLVEDFEKVLKGGPWFVGEHYLTIRAWEPYFKPNVAACSKVAVRARLPGLPIKLYEMEVLKEIGNAIGPVLRVDANTAAGTRGRYARLCLQVDLEMPLSRFILIGRFRQAILYEGIGSLCFSCGKMGHQKPLCPYTVKDTVVEMDNGGENVQNKNDEVGKEEPSNPEGDLVGNDREVYGPWMLVERKKHVSKSRASRTHPLKSNPEQISAFNAKDLGRLRRLTSEANPPTRSPTASPEGKRKNRRFENTSQLDPTTPLLSDATATEAGLGTLPSASYRPSVLKGKEPVNGQSSQLSNSLKTETNTLNPKRHPNRGRREDNGVESTLANFTGSSLARIKPIGGGPNKENNGKWTNSNKFSGVFGSHQGDTSMWELSTDKPTNHFERTTSGDYGTCNMHLEEHGVIEVQAKGAELELAESSKEPVSNQ</sequence>
<proteinExistence type="predicted"/>
<keyword evidence="5" id="KW-1185">Reference proteome</keyword>
<reference evidence="4" key="2">
    <citation type="submission" date="2021-01" db="UniProtKB">
        <authorList>
            <consortium name="EnsemblPlants"/>
        </authorList>
    </citation>
    <scope>IDENTIFICATION</scope>
</reference>
<dbReference type="InterPro" id="IPR040256">
    <property type="entry name" value="At4g02000-like"/>
</dbReference>
<accession>A0A7N2N0G3</accession>
<dbReference type="PROSITE" id="PS50158">
    <property type="entry name" value="ZF_CCHC"/>
    <property type="match status" value="1"/>
</dbReference>
<organism evidence="4 5">
    <name type="scientific">Quercus lobata</name>
    <name type="common">Valley oak</name>
    <dbReference type="NCBI Taxonomy" id="97700"/>
    <lineage>
        <taxon>Eukaryota</taxon>
        <taxon>Viridiplantae</taxon>
        <taxon>Streptophyta</taxon>
        <taxon>Embryophyta</taxon>
        <taxon>Tracheophyta</taxon>
        <taxon>Spermatophyta</taxon>
        <taxon>Magnoliopsida</taxon>
        <taxon>eudicotyledons</taxon>
        <taxon>Gunneridae</taxon>
        <taxon>Pentapetalae</taxon>
        <taxon>rosids</taxon>
        <taxon>fabids</taxon>
        <taxon>Fagales</taxon>
        <taxon>Fagaceae</taxon>
        <taxon>Quercus</taxon>
    </lineage>
</organism>
<dbReference type="EMBL" id="LRBV02000012">
    <property type="status" value="NOT_ANNOTATED_CDS"/>
    <property type="molecule type" value="Genomic_DNA"/>
</dbReference>
<keyword evidence="1" id="KW-0863">Zinc-finger</keyword>
<dbReference type="GO" id="GO:0003676">
    <property type="term" value="F:nucleic acid binding"/>
    <property type="evidence" value="ECO:0007669"/>
    <property type="project" value="InterPro"/>
</dbReference>
<feature type="compositionally biased region" description="Polar residues" evidence="2">
    <location>
        <begin position="400"/>
        <end position="410"/>
    </location>
</feature>
<keyword evidence="1" id="KW-0862">Zinc</keyword>
<dbReference type="Gramene" id="QL12p006495:mrna">
    <property type="protein sequence ID" value="QL12p006495:mrna"/>
    <property type="gene ID" value="QL12p006495"/>
</dbReference>
<dbReference type="InParanoid" id="A0A7N2N0G3"/>
<evidence type="ECO:0000256" key="1">
    <source>
        <dbReference type="PROSITE-ProRule" id="PRU00047"/>
    </source>
</evidence>
<evidence type="ECO:0000256" key="2">
    <source>
        <dbReference type="SAM" id="MobiDB-lite"/>
    </source>
</evidence>
<dbReference type="Proteomes" id="UP000594261">
    <property type="component" value="Chromosome 12"/>
</dbReference>
<name>A0A7N2N0G3_QUELO</name>
<dbReference type="EnsemblPlants" id="QL12p006495:mrna">
    <property type="protein sequence ID" value="QL12p006495:mrna"/>
    <property type="gene ID" value="QL12p006495"/>
</dbReference>
<feature type="compositionally biased region" description="Polar residues" evidence="2">
    <location>
        <begin position="441"/>
        <end position="459"/>
    </location>
</feature>
<dbReference type="OMA" id="HTTDINA"/>
<feature type="region of interest" description="Disordered" evidence="2">
    <location>
        <begin position="1"/>
        <end position="21"/>
    </location>
</feature>
<protein>
    <recommendedName>
        <fullName evidence="3">CCHC-type domain-containing protein</fullName>
    </recommendedName>
</protein>
<feature type="compositionally biased region" description="Polar residues" evidence="2">
    <location>
        <begin position="376"/>
        <end position="387"/>
    </location>
</feature>
<dbReference type="InterPro" id="IPR001878">
    <property type="entry name" value="Znf_CCHC"/>
</dbReference>
<keyword evidence="1" id="KW-0479">Metal-binding</keyword>
<dbReference type="PANTHER" id="PTHR31286:SF99">
    <property type="entry name" value="DUF4283 DOMAIN-CONTAINING PROTEIN"/>
    <property type="match status" value="1"/>
</dbReference>
<evidence type="ECO:0000313" key="5">
    <source>
        <dbReference type="Proteomes" id="UP000594261"/>
    </source>
</evidence>
<feature type="region of interest" description="Disordered" evidence="2">
    <location>
        <begin position="298"/>
        <end position="325"/>
    </location>
</feature>
<dbReference type="InterPro" id="IPR025558">
    <property type="entry name" value="DUF4283"/>
</dbReference>
<dbReference type="GO" id="GO:0008270">
    <property type="term" value="F:zinc ion binding"/>
    <property type="evidence" value="ECO:0007669"/>
    <property type="project" value="UniProtKB-KW"/>
</dbReference>
<feature type="compositionally biased region" description="Basic and acidic residues" evidence="2">
    <location>
        <begin position="306"/>
        <end position="315"/>
    </location>
</feature>
<feature type="compositionally biased region" description="Basic residues" evidence="2">
    <location>
        <begin position="340"/>
        <end position="352"/>
    </location>
</feature>
<reference evidence="4 5" key="1">
    <citation type="journal article" date="2016" name="G3 (Bethesda)">
        <title>First Draft Assembly and Annotation of the Genome of a California Endemic Oak Quercus lobata Nee (Fagaceae).</title>
        <authorList>
            <person name="Sork V.L."/>
            <person name="Fitz-Gibbon S.T."/>
            <person name="Puiu D."/>
            <person name="Crepeau M."/>
            <person name="Gugger P.F."/>
            <person name="Sherman R."/>
            <person name="Stevens K."/>
            <person name="Langley C.H."/>
            <person name="Pellegrini M."/>
            <person name="Salzberg S.L."/>
        </authorList>
    </citation>
    <scope>NUCLEOTIDE SEQUENCE [LARGE SCALE GENOMIC DNA]</scope>
    <source>
        <strain evidence="4 5">cv. SW786</strain>
    </source>
</reference>
<evidence type="ECO:0000313" key="4">
    <source>
        <dbReference type="EnsemblPlants" id="QL12p006495:mrna"/>
    </source>
</evidence>
<dbReference type="Pfam" id="PF14111">
    <property type="entry name" value="DUF4283"/>
    <property type="match status" value="1"/>
</dbReference>
<feature type="domain" description="CCHC-type" evidence="3">
    <location>
        <begin position="272"/>
        <end position="286"/>
    </location>
</feature>